<gene>
    <name evidence="1" type="ORF">METZ01_LOCUS321624</name>
</gene>
<dbReference type="AlphaFoldDB" id="A0A382P7G0"/>
<feature type="non-terminal residue" evidence="1">
    <location>
        <position position="43"/>
    </location>
</feature>
<evidence type="ECO:0000313" key="1">
    <source>
        <dbReference type="EMBL" id="SVC68770.1"/>
    </source>
</evidence>
<sequence>MKVAVDLTYNPYGGSYSQIENILKFLQNNDEHDYIFYCTKLNF</sequence>
<name>A0A382P7G0_9ZZZZ</name>
<accession>A0A382P7G0</accession>
<protein>
    <recommendedName>
        <fullName evidence="2">Glycosyltransferase subfamily 4-like N-terminal domain-containing protein</fullName>
    </recommendedName>
</protein>
<organism evidence="1">
    <name type="scientific">marine metagenome</name>
    <dbReference type="NCBI Taxonomy" id="408172"/>
    <lineage>
        <taxon>unclassified sequences</taxon>
        <taxon>metagenomes</taxon>
        <taxon>ecological metagenomes</taxon>
    </lineage>
</organism>
<proteinExistence type="predicted"/>
<dbReference type="EMBL" id="UINC01105093">
    <property type="protein sequence ID" value="SVC68770.1"/>
    <property type="molecule type" value="Genomic_DNA"/>
</dbReference>
<reference evidence="1" key="1">
    <citation type="submission" date="2018-05" db="EMBL/GenBank/DDBJ databases">
        <authorList>
            <person name="Lanie J.A."/>
            <person name="Ng W.-L."/>
            <person name="Kazmierczak K.M."/>
            <person name="Andrzejewski T.M."/>
            <person name="Davidsen T.M."/>
            <person name="Wayne K.J."/>
            <person name="Tettelin H."/>
            <person name="Glass J.I."/>
            <person name="Rusch D."/>
            <person name="Podicherti R."/>
            <person name="Tsui H.-C.T."/>
            <person name="Winkler M.E."/>
        </authorList>
    </citation>
    <scope>NUCLEOTIDE SEQUENCE</scope>
</reference>
<evidence type="ECO:0008006" key="2">
    <source>
        <dbReference type="Google" id="ProtNLM"/>
    </source>
</evidence>